<organism evidence="2 3">
    <name type="scientific">Thermospira aquatica</name>
    <dbReference type="NCBI Taxonomy" id="2828656"/>
    <lineage>
        <taxon>Bacteria</taxon>
        <taxon>Pseudomonadati</taxon>
        <taxon>Spirochaetota</taxon>
        <taxon>Spirochaetia</taxon>
        <taxon>Brevinematales</taxon>
        <taxon>Thermospiraceae</taxon>
        <taxon>Thermospira</taxon>
    </lineage>
</organism>
<keyword evidence="3" id="KW-1185">Reference proteome</keyword>
<dbReference type="EMBL" id="CP073355">
    <property type="protein sequence ID" value="URA11264.1"/>
    <property type="molecule type" value="Genomic_DNA"/>
</dbReference>
<evidence type="ECO:0000313" key="2">
    <source>
        <dbReference type="EMBL" id="URA11264.1"/>
    </source>
</evidence>
<dbReference type="AlphaFoldDB" id="A0AAX3BGC5"/>
<accession>A0AAX3BGC5</accession>
<dbReference type="RefSeq" id="WP_271436398.1">
    <property type="nucleotide sequence ID" value="NZ_CP073355.1"/>
</dbReference>
<dbReference type="GO" id="GO:0045892">
    <property type="term" value="P:negative regulation of DNA-templated transcription"/>
    <property type="evidence" value="ECO:0007669"/>
    <property type="project" value="UniProtKB-ARBA"/>
</dbReference>
<dbReference type="Proteomes" id="UP001056539">
    <property type="component" value="Chromosome"/>
</dbReference>
<sequence>MEYCRNAHHSEEFKKDLIKRLNKIEGQVKGIKKMIEENVYCDDILNQITGIRSALAGVQEKLLSGHIKTCVFDQIKEGEVEVVEELTRTIRRMLK</sequence>
<evidence type="ECO:0000256" key="1">
    <source>
        <dbReference type="ARBA" id="ARBA00005260"/>
    </source>
</evidence>
<dbReference type="KEGG" id="taqu:KDW03_05560"/>
<reference evidence="2" key="1">
    <citation type="submission" date="2021-04" db="EMBL/GenBank/DDBJ databases">
        <authorList>
            <person name="Postec A."/>
        </authorList>
    </citation>
    <scope>NUCLEOTIDE SEQUENCE</scope>
    <source>
        <strain evidence="2">F1F22</strain>
    </source>
</reference>
<gene>
    <name evidence="2" type="ORF">KDW03_05560</name>
</gene>
<dbReference type="PANTHER" id="PTHR33677:SF3">
    <property type="entry name" value="COPPER-SENSING TRANSCRIPTIONAL REPRESSOR RICR"/>
    <property type="match status" value="1"/>
</dbReference>
<name>A0AAX3BGC5_9SPIR</name>
<comment type="similarity">
    <text evidence="1">Belongs to the FrmR/RcnR family.</text>
</comment>
<protein>
    <submittedName>
        <fullName evidence="2">Metal-sensing transcriptional repressor</fullName>
    </submittedName>
</protein>
<dbReference type="InterPro" id="IPR003735">
    <property type="entry name" value="Metal_Tscrpt_repr"/>
</dbReference>
<dbReference type="Pfam" id="PF02583">
    <property type="entry name" value="Trns_repr_metal"/>
    <property type="match status" value="1"/>
</dbReference>
<dbReference type="InterPro" id="IPR038390">
    <property type="entry name" value="Metal_Tscrpt_repr_sf"/>
</dbReference>
<dbReference type="GO" id="GO:0046872">
    <property type="term" value="F:metal ion binding"/>
    <property type="evidence" value="ECO:0007669"/>
    <property type="project" value="InterPro"/>
</dbReference>
<proteinExistence type="inferred from homology"/>
<dbReference type="Gene3D" id="1.20.58.1000">
    <property type="entry name" value="Metal-sensitive repressor, helix protomer"/>
    <property type="match status" value="1"/>
</dbReference>
<dbReference type="PANTHER" id="PTHR33677">
    <property type="entry name" value="TRANSCRIPTIONAL REPRESSOR FRMR-RELATED"/>
    <property type="match status" value="1"/>
</dbReference>
<reference evidence="2" key="2">
    <citation type="submission" date="2022-06" db="EMBL/GenBank/DDBJ databases">
        <title>Thermospira aquatica gen. nov., sp. nov.</title>
        <authorList>
            <person name="Ben Ali Gam Z."/>
            <person name="Labat M."/>
        </authorList>
    </citation>
    <scope>NUCLEOTIDE SEQUENCE</scope>
    <source>
        <strain evidence="2">F1F22</strain>
    </source>
</reference>
<dbReference type="GO" id="GO:0003677">
    <property type="term" value="F:DNA binding"/>
    <property type="evidence" value="ECO:0007669"/>
    <property type="project" value="InterPro"/>
</dbReference>
<evidence type="ECO:0000313" key="3">
    <source>
        <dbReference type="Proteomes" id="UP001056539"/>
    </source>
</evidence>